<evidence type="ECO:0000313" key="4">
    <source>
        <dbReference type="Proteomes" id="UP001162131"/>
    </source>
</evidence>
<dbReference type="AlphaFoldDB" id="A0AAU9J1P2"/>
<name>A0AAU9J1P2_9CILI</name>
<evidence type="ECO:0000256" key="1">
    <source>
        <dbReference type="SAM" id="MobiDB-lite"/>
    </source>
</evidence>
<proteinExistence type="predicted"/>
<dbReference type="InterPro" id="IPR001763">
    <property type="entry name" value="Rhodanese-like_dom"/>
</dbReference>
<gene>
    <name evidence="3" type="ORF">BSTOLATCC_MIC25386</name>
</gene>
<evidence type="ECO:0000259" key="2">
    <source>
        <dbReference type="PROSITE" id="PS50206"/>
    </source>
</evidence>
<dbReference type="InterPro" id="IPR036873">
    <property type="entry name" value="Rhodanese-like_dom_sf"/>
</dbReference>
<accession>A0AAU9J1P2</accession>
<dbReference type="PROSITE" id="PS50206">
    <property type="entry name" value="RHODANESE_3"/>
    <property type="match status" value="1"/>
</dbReference>
<dbReference type="SUPFAM" id="SSF52821">
    <property type="entry name" value="Rhodanese/Cell cycle control phosphatase"/>
    <property type="match status" value="1"/>
</dbReference>
<keyword evidence="4" id="KW-1185">Reference proteome</keyword>
<sequence>MNPFTTLPEDNLKNYLFIYCGPESCSVTEYLENSWVFYIKEDVDEFLEDIKRIRADKNRPIVLYDIGDDKSATQVFWSLKAAGFEKVKVLIGGSETLKNCEIEFVSGDPPQIKLAESPQFDLNYNLICTAQEFIKKNTTNCQLLNANIIAFDYHNPQGELIPKNQLLNIFEFNGIKFEKNKDIIAYGYQAPLLGALLLYLGETKVSVILDTSRSSTTIRRSFAMTNKSNFYSVAQTEYFDAEDQNIDILSTTDPSEQHYMIPRMTQKQSKDPEGHRDSTSCSSCSLL</sequence>
<organism evidence="3 4">
    <name type="scientific">Blepharisma stoltei</name>
    <dbReference type="NCBI Taxonomy" id="1481888"/>
    <lineage>
        <taxon>Eukaryota</taxon>
        <taxon>Sar</taxon>
        <taxon>Alveolata</taxon>
        <taxon>Ciliophora</taxon>
        <taxon>Postciliodesmatophora</taxon>
        <taxon>Heterotrichea</taxon>
        <taxon>Heterotrichida</taxon>
        <taxon>Blepharismidae</taxon>
        <taxon>Blepharisma</taxon>
    </lineage>
</organism>
<dbReference type="Pfam" id="PF00581">
    <property type="entry name" value="Rhodanese"/>
    <property type="match status" value="1"/>
</dbReference>
<dbReference type="Proteomes" id="UP001162131">
    <property type="component" value="Unassembled WGS sequence"/>
</dbReference>
<dbReference type="Gene3D" id="3.40.250.10">
    <property type="entry name" value="Rhodanese-like domain"/>
    <property type="match status" value="1"/>
</dbReference>
<feature type="region of interest" description="Disordered" evidence="1">
    <location>
        <begin position="264"/>
        <end position="287"/>
    </location>
</feature>
<protein>
    <recommendedName>
        <fullName evidence="2">Rhodanese domain-containing protein</fullName>
    </recommendedName>
</protein>
<comment type="caution">
    <text evidence="3">The sequence shown here is derived from an EMBL/GenBank/DDBJ whole genome shotgun (WGS) entry which is preliminary data.</text>
</comment>
<feature type="compositionally biased region" description="Basic and acidic residues" evidence="1">
    <location>
        <begin position="268"/>
        <end position="278"/>
    </location>
</feature>
<dbReference type="EMBL" id="CAJZBQ010000024">
    <property type="protein sequence ID" value="CAG9320151.1"/>
    <property type="molecule type" value="Genomic_DNA"/>
</dbReference>
<reference evidence="3" key="1">
    <citation type="submission" date="2021-09" db="EMBL/GenBank/DDBJ databases">
        <authorList>
            <consortium name="AG Swart"/>
            <person name="Singh M."/>
            <person name="Singh A."/>
            <person name="Seah K."/>
            <person name="Emmerich C."/>
        </authorList>
    </citation>
    <scope>NUCLEOTIDE SEQUENCE</scope>
    <source>
        <strain evidence="3">ATCC30299</strain>
    </source>
</reference>
<evidence type="ECO:0000313" key="3">
    <source>
        <dbReference type="EMBL" id="CAG9320151.1"/>
    </source>
</evidence>
<feature type="domain" description="Rhodanese" evidence="2">
    <location>
        <begin position="41"/>
        <end position="106"/>
    </location>
</feature>